<name>A0A2M8J6K8_9RHOB</name>
<evidence type="ECO:0000313" key="1">
    <source>
        <dbReference type="EMBL" id="PJE38395.1"/>
    </source>
</evidence>
<proteinExistence type="predicted"/>
<accession>A0A2M8J6K8</accession>
<evidence type="ECO:0000313" key="2">
    <source>
        <dbReference type="Proteomes" id="UP000231553"/>
    </source>
</evidence>
<dbReference type="Proteomes" id="UP000231553">
    <property type="component" value="Unassembled WGS sequence"/>
</dbReference>
<sequence>MLRRVQYIDRPSFPDELFADVDSAQLRMALRNLQSAVRAVTGAMRDMYAFPDGSDLKVGVTPETHLNARARQSRVGGPFSIEFTSGYVLWAAVVSSVLARMVASGFRLERTVSLSFRDFAEDVATSGVQTCVDLTINEIGPDIEGSWLFFFESLYLPVLFHELAHVVRGHLGLLRQRHGGAGLCMVDELMSQDAGNTPPGFPLRDVEIDADVYCSGMSGEFAFARSATLPRWQYMTGKENLYAEFVGYALFVVGQERMARDRIGTRDTYPSPNLRLLLHSVAHRARWNVEHPESDYFAEIFEPAMELLAPLEPAFPELDLLRDTITREGEADLRKEIAAYFDQDPETEDGLFAPFAFDARWSDPIPKFFGIS</sequence>
<gene>
    <name evidence="1" type="ORF">CVM52_01460</name>
</gene>
<organism evidence="1 2">
    <name type="scientific">Pseudooceanicola lipolyticus</name>
    <dbReference type="NCBI Taxonomy" id="2029104"/>
    <lineage>
        <taxon>Bacteria</taxon>
        <taxon>Pseudomonadati</taxon>
        <taxon>Pseudomonadota</taxon>
        <taxon>Alphaproteobacteria</taxon>
        <taxon>Rhodobacterales</taxon>
        <taxon>Paracoccaceae</taxon>
        <taxon>Pseudooceanicola</taxon>
    </lineage>
</organism>
<dbReference type="RefSeq" id="WP_088626559.1">
    <property type="nucleotide sequence ID" value="NZ_PGTB01000002.1"/>
</dbReference>
<dbReference type="AlphaFoldDB" id="A0A2M8J6K8"/>
<protein>
    <submittedName>
        <fullName evidence="1">Uncharacterized protein</fullName>
    </submittedName>
</protein>
<reference evidence="1 2" key="1">
    <citation type="journal article" date="2018" name="Int. J. Syst. Evol. Microbiol.">
        <title>Pseudooceanicola lipolyticus sp. nov., a marine alphaproteobacterium, reclassification of Oceanicola flagellatus as Pseudooceanicola flagellatus comb. nov. and emended description of the genus Pseudooceanicola.</title>
        <authorList>
            <person name="Huang M.-M."/>
            <person name="Guo L.-L."/>
            <person name="Wu Y.-H."/>
            <person name="Lai Q.-L."/>
            <person name="Shao Z.-Z."/>
            <person name="Wang C.-S."/>
            <person name="Wu M."/>
            <person name="Xu X.-W."/>
        </authorList>
    </citation>
    <scope>NUCLEOTIDE SEQUENCE [LARGE SCALE GENOMIC DNA]</scope>
    <source>
        <strain evidence="1 2">157</strain>
    </source>
</reference>
<comment type="caution">
    <text evidence="1">The sequence shown here is derived from an EMBL/GenBank/DDBJ whole genome shotgun (WGS) entry which is preliminary data.</text>
</comment>
<dbReference type="EMBL" id="PGTB01000002">
    <property type="protein sequence ID" value="PJE38395.1"/>
    <property type="molecule type" value="Genomic_DNA"/>
</dbReference>
<keyword evidence="2" id="KW-1185">Reference proteome</keyword>